<sequence length="125" mass="14807">MLQMYEGAHRTSDRNRTFFCDCRPSCVELNYEVQLSQSALNHEKTYRARYRRPTNESYLYARLSVFFREEFFLSLERNELYGPTDFLANFGGLLGLFTGFSLLSLAEIVYFLSVRICCNLRLYNF</sequence>
<dbReference type="OrthoDB" id="6021021at2759"/>
<reference evidence="14" key="1">
    <citation type="submission" date="2022-03" db="EMBL/GenBank/DDBJ databases">
        <authorList>
            <person name="Sayadi A."/>
        </authorList>
    </citation>
    <scope>NUCLEOTIDE SEQUENCE</scope>
</reference>
<keyword evidence="7" id="KW-0915">Sodium</keyword>
<organism evidence="14 15">
    <name type="scientific">Acanthoscelides obtectus</name>
    <name type="common">Bean weevil</name>
    <name type="synonym">Bruchus obtectus</name>
    <dbReference type="NCBI Taxonomy" id="200917"/>
    <lineage>
        <taxon>Eukaryota</taxon>
        <taxon>Metazoa</taxon>
        <taxon>Ecdysozoa</taxon>
        <taxon>Arthropoda</taxon>
        <taxon>Hexapoda</taxon>
        <taxon>Insecta</taxon>
        <taxon>Pterygota</taxon>
        <taxon>Neoptera</taxon>
        <taxon>Endopterygota</taxon>
        <taxon>Coleoptera</taxon>
        <taxon>Polyphaga</taxon>
        <taxon>Cucujiformia</taxon>
        <taxon>Chrysomeloidea</taxon>
        <taxon>Chrysomelidae</taxon>
        <taxon>Bruchinae</taxon>
        <taxon>Bruchini</taxon>
        <taxon>Acanthoscelides</taxon>
    </lineage>
</organism>
<dbReference type="PANTHER" id="PTHR11690:SF288">
    <property type="entry name" value="AMILORIDE-SENSITIVE NA+ CHANNEL-RELATED"/>
    <property type="match status" value="1"/>
</dbReference>
<keyword evidence="6 13" id="KW-1133">Transmembrane helix</keyword>
<proteinExistence type="inferred from homology"/>
<dbReference type="EMBL" id="CAKOFQ010007213">
    <property type="protein sequence ID" value="CAH1995086.1"/>
    <property type="molecule type" value="Genomic_DNA"/>
</dbReference>
<protein>
    <submittedName>
        <fullName evidence="14">Uncharacterized protein</fullName>
    </submittedName>
</protein>
<evidence type="ECO:0000256" key="3">
    <source>
        <dbReference type="ARBA" id="ARBA00022448"/>
    </source>
</evidence>
<name>A0A9P0LG94_ACAOB</name>
<evidence type="ECO:0000256" key="10">
    <source>
        <dbReference type="ARBA" id="ARBA00023201"/>
    </source>
</evidence>
<comment type="subcellular location">
    <subcellularLocation>
        <location evidence="1">Membrane</location>
        <topology evidence="1">Multi-pass membrane protein</topology>
    </subcellularLocation>
</comment>
<evidence type="ECO:0000313" key="15">
    <source>
        <dbReference type="Proteomes" id="UP001152888"/>
    </source>
</evidence>
<dbReference type="PANTHER" id="PTHR11690">
    <property type="entry name" value="AMILORIDE-SENSITIVE SODIUM CHANNEL-RELATED"/>
    <property type="match status" value="1"/>
</dbReference>
<keyword evidence="10 12" id="KW-0739">Sodium transport</keyword>
<accession>A0A9P0LG94</accession>
<dbReference type="GO" id="GO:0005886">
    <property type="term" value="C:plasma membrane"/>
    <property type="evidence" value="ECO:0007669"/>
    <property type="project" value="TreeGrafter"/>
</dbReference>
<evidence type="ECO:0000256" key="5">
    <source>
        <dbReference type="ARBA" id="ARBA00022692"/>
    </source>
</evidence>
<keyword evidence="3 12" id="KW-0813">Transport</keyword>
<dbReference type="Proteomes" id="UP001152888">
    <property type="component" value="Unassembled WGS sequence"/>
</dbReference>
<evidence type="ECO:0000256" key="12">
    <source>
        <dbReference type="RuleBase" id="RU000679"/>
    </source>
</evidence>
<evidence type="ECO:0000256" key="8">
    <source>
        <dbReference type="ARBA" id="ARBA00023065"/>
    </source>
</evidence>
<feature type="transmembrane region" description="Helical" evidence="13">
    <location>
        <begin position="86"/>
        <end position="112"/>
    </location>
</feature>
<keyword evidence="9 13" id="KW-0472">Membrane</keyword>
<dbReference type="InterPro" id="IPR001873">
    <property type="entry name" value="ENaC"/>
</dbReference>
<evidence type="ECO:0000256" key="1">
    <source>
        <dbReference type="ARBA" id="ARBA00004141"/>
    </source>
</evidence>
<gene>
    <name evidence="14" type="ORF">ACAOBT_LOCUS22386</name>
</gene>
<keyword evidence="4 12" id="KW-0894">Sodium channel</keyword>
<evidence type="ECO:0000256" key="13">
    <source>
        <dbReference type="SAM" id="Phobius"/>
    </source>
</evidence>
<evidence type="ECO:0000256" key="9">
    <source>
        <dbReference type="ARBA" id="ARBA00023136"/>
    </source>
</evidence>
<keyword evidence="11 12" id="KW-0407">Ion channel</keyword>
<comment type="caution">
    <text evidence="14">The sequence shown here is derived from an EMBL/GenBank/DDBJ whole genome shotgun (WGS) entry which is preliminary data.</text>
</comment>
<comment type="similarity">
    <text evidence="2 12">Belongs to the amiloride-sensitive sodium channel (TC 1.A.6) family.</text>
</comment>
<evidence type="ECO:0000256" key="6">
    <source>
        <dbReference type="ARBA" id="ARBA00022989"/>
    </source>
</evidence>
<evidence type="ECO:0000256" key="4">
    <source>
        <dbReference type="ARBA" id="ARBA00022461"/>
    </source>
</evidence>
<evidence type="ECO:0000256" key="11">
    <source>
        <dbReference type="ARBA" id="ARBA00023303"/>
    </source>
</evidence>
<keyword evidence="15" id="KW-1185">Reference proteome</keyword>
<dbReference type="AlphaFoldDB" id="A0A9P0LG94"/>
<dbReference type="Gene3D" id="1.10.287.770">
    <property type="entry name" value="YojJ-like"/>
    <property type="match status" value="1"/>
</dbReference>
<keyword evidence="5 12" id="KW-0812">Transmembrane</keyword>
<evidence type="ECO:0000256" key="2">
    <source>
        <dbReference type="ARBA" id="ARBA00007193"/>
    </source>
</evidence>
<evidence type="ECO:0000256" key="7">
    <source>
        <dbReference type="ARBA" id="ARBA00023053"/>
    </source>
</evidence>
<dbReference type="Pfam" id="PF00858">
    <property type="entry name" value="ASC"/>
    <property type="match status" value="1"/>
</dbReference>
<dbReference type="GO" id="GO:0015280">
    <property type="term" value="F:ligand-gated sodium channel activity"/>
    <property type="evidence" value="ECO:0007669"/>
    <property type="project" value="TreeGrafter"/>
</dbReference>
<keyword evidence="8 12" id="KW-0406">Ion transport</keyword>
<evidence type="ECO:0000313" key="14">
    <source>
        <dbReference type="EMBL" id="CAH1995086.1"/>
    </source>
</evidence>